<evidence type="ECO:0000313" key="2">
    <source>
        <dbReference type="Proteomes" id="UP000216021"/>
    </source>
</evidence>
<organism evidence="1 2">
    <name type="scientific">Serratia oryzae</name>
    <dbReference type="NCBI Taxonomy" id="2034155"/>
    <lineage>
        <taxon>Bacteria</taxon>
        <taxon>Pseudomonadati</taxon>
        <taxon>Pseudomonadota</taxon>
        <taxon>Gammaproteobacteria</taxon>
        <taxon>Enterobacterales</taxon>
        <taxon>Yersiniaceae</taxon>
        <taxon>Serratia</taxon>
    </lineage>
</organism>
<protein>
    <submittedName>
        <fullName evidence="1">Uncharacterized protein</fullName>
    </submittedName>
</protein>
<name>A0A1S8CNK8_9GAMM</name>
<dbReference type="AlphaFoldDB" id="A0A1S8CNK8"/>
<accession>A0A1S8CNK8</accession>
<keyword evidence="2" id="KW-1185">Reference proteome</keyword>
<dbReference type="Proteomes" id="UP000216021">
    <property type="component" value="Unassembled WGS sequence"/>
</dbReference>
<sequence length="218" mass="23943">MTTKQNANDLANTARSEAANTSKRTIASIITNWNECVKQAGFTGVYDFPTTGYTRKSQIIADLERCAELLDDYCEPNPYAPRTVEQQTREFNAALTRVLDADDAHAEALEVNDSFNCCYNRAGWLPQEAFTTLTAADRYAAISMAHTEALVINTRQEAAKKTVLGKVVSGATKRAESYGRFYIGCHVSHINVDCAKSYGGALSTNDMKYGCYSVAAFK</sequence>
<gene>
    <name evidence="1" type="ORF">BMI79_00720</name>
</gene>
<dbReference type="EMBL" id="MOXD01000001">
    <property type="protein sequence ID" value="OMQ26885.1"/>
    <property type="molecule type" value="Genomic_DNA"/>
</dbReference>
<dbReference type="OrthoDB" id="9943356at2"/>
<proteinExistence type="predicted"/>
<dbReference type="RefSeq" id="WP_076939928.1">
    <property type="nucleotide sequence ID" value="NZ_MOXD01000001.1"/>
</dbReference>
<comment type="caution">
    <text evidence="1">The sequence shown here is derived from an EMBL/GenBank/DDBJ whole genome shotgun (WGS) entry which is preliminary data.</text>
</comment>
<reference evidence="1 2" key="1">
    <citation type="submission" date="2016-11" db="EMBL/GenBank/DDBJ databases">
        <title>Rahnella oryzae sp. nov., isolated from rice root.</title>
        <authorList>
            <person name="Zhang X.-X."/>
            <person name="Zhang J."/>
        </authorList>
    </citation>
    <scope>NUCLEOTIDE SEQUENCE [LARGE SCALE GENOMIC DNA]</scope>
    <source>
        <strain evidence="1 2">J11-6</strain>
    </source>
</reference>
<evidence type="ECO:0000313" key="1">
    <source>
        <dbReference type="EMBL" id="OMQ26885.1"/>
    </source>
</evidence>